<accession>A0ABT2W248</accession>
<dbReference type="InterPro" id="IPR036938">
    <property type="entry name" value="PAP2/HPO_sf"/>
</dbReference>
<reference evidence="3" key="1">
    <citation type="submission" date="2023-07" db="EMBL/GenBank/DDBJ databases">
        <title>Chryseobacterium sp. strain PBS4-4 Genome sequencing and assembly.</title>
        <authorList>
            <person name="Jung Y."/>
        </authorList>
    </citation>
    <scope>NUCLEOTIDE SEQUENCE [LARGE SCALE GENOMIC DNA]</scope>
    <source>
        <strain evidence="3">PBS4-4</strain>
    </source>
</reference>
<dbReference type="Proteomes" id="UP001208649">
    <property type="component" value="Unassembled WGS sequence"/>
</dbReference>
<dbReference type="RefSeq" id="WP_263001753.1">
    <property type="nucleotide sequence ID" value="NZ_JAOTEM010000001.1"/>
</dbReference>
<dbReference type="SUPFAM" id="SSF48317">
    <property type="entry name" value="Acid phosphatase/Vanadium-dependent haloperoxidase"/>
    <property type="match status" value="1"/>
</dbReference>
<gene>
    <name evidence="2" type="ORF">NZ698_03765</name>
</gene>
<dbReference type="Gene3D" id="1.20.144.10">
    <property type="entry name" value="Phosphatidic acid phosphatase type 2/haloperoxidase"/>
    <property type="match status" value="1"/>
</dbReference>
<protein>
    <submittedName>
        <fullName evidence="2">Phosphatase PAP2 family protein</fullName>
    </submittedName>
</protein>
<organism evidence="2 3">
    <name type="scientific">Chryseobacterium edaphi</name>
    <dbReference type="NCBI Taxonomy" id="2976532"/>
    <lineage>
        <taxon>Bacteria</taxon>
        <taxon>Pseudomonadati</taxon>
        <taxon>Bacteroidota</taxon>
        <taxon>Flavobacteriia</taxon>
        <taxon>Flavobacteriales</taxon>
        <taxon>Weeksellaceae</taxon>
        <taxon>Chryseobacterium group</taxon>
        <taxon>Chryseobacterium</taxon>
    </lineage>
</organism>
<sequence length="288" mass="32390">MKRSFIVLLILIFNFIFSQEVDSLEIDNSPISDSVISPKKNTIGRQLVVDGKQIFNNMAHSYLSPFSWKKDNWIDVGGVALGTILIYSVDNDTSRYFADQREKVPSVIRKFGDYFGGPQNNYGITSVVYLTGLFTKNDKIRNTGVLMISSATTAGLIQTFSKTLVGRARPGTGEGKFYFKPFSGQPAYRSFPSGHTVLVSTTMFALAKQFSNPWIKAGIYTIGAITPLSRMWDGAHFFSDVFLSTVLSYFIVDGTYRYMQKNNDHKKEKKISWRFNMSPNMLGLNGTF</sequence>
<dbReference type="SMART" id="SM00014">
    <property type="entry name" value="acidPPc"/>
    <property type="match status" value="1"/>
</dbReference>
<feature type="domain" description="Phosphatidic acid phosphatase type 2/haloperoxidase" evidence="1">
    <location>
        <begin position="145"/>
        <end position="256"/>
    </location>
</feature>
<name>A0ABT2W248_9FLAO</name>
<evidence type="ECO:0000259" key="1">
    <source>
        <dbReference type="SMART" id="SM00014"/>
    </source>
</evidence>
<proteinExistence type="predicted"/>
<comment type="caution">
    <text evidence="2">The sequence shown here is derived from an EMBL/GenBank/DDBJ whole genome shotgun (WGS) entry which is preliminary data.</text>
</comment>
<evidence type="ECO:0000313" key="2">
    <source>
        <dbReference type="EMBL" id="MCU7616301.1"/>
    </source>
</evidence>
<dbReference type="Pfam" id="PF01569">
    <property type="entry name" value="PAP2"/>
    <property type="match status" value="1"/>
</dbReference>
<evidence type="ECO:0000313" key="3">
    <source>
        <dbReference type="Proteomes" id="UP001208649"/>
    </source>
</evidence>
<dbReference type="InterPro" id="IPR000326">
    <property type="entry name" value="PAP2/HPO"/>
</dbReference>
<dbReference type="CDD" id="cd01610">
    <property type="entry name" value="PAP2_like"/>
    <property type="match status" value="1"/>
</dbReference>
<dbReference type="EMBL" id="JAOTEM010000001">
    <property type="protein sequence ID" value="MCU7616301.1"/>
    <property type="molecule type" value="Genomic_DNA"/>
</dbReference>
<keyword evidence="3" id="KW-1185">Reference proteome</keyword>